<feature type="binding site" evidence="4">
    <location>
        <position position="31"/>
    </location>
    <ligand>
        <name>Mg(2+)</name>
        <dbReference type="ChEBI" id="CHEBI:18420"/>
    </ligand>
</feature>
<feature type="binding site" evidence="3">
    <location>
        <begin position="126"/>
        <end position="129"/>
    </location>
    <ligand>
        <name>GTP</name>
        <dbReference type="ChEBI" id="CHEBI:37565"/>
    </ligand>
</feature>
<reference evidence="5" key="2">
    <citation type="submission" date="2021-08" db="EMBL/GenBank/DDBJ databases">
        <authorList>
            <person name="Gostincar C."/>
            <person name="Sun X."/>
            <person name="Song Z."/>
            <person name="Gunde-Cimerman N."/>
        </authorList>
    </citation>
    <scope>NUCLEOTIDE SEQUENCE</scope>
    <source>
        <strain evidence="5">EXF-8016</strain>
    </source>
</reference>
<dbReference type="Gene3D" id="3.30.70.100">
    <property type="match status" value="2"/>
</dbReference>
<feature type="binding site" evidence="4">
    <location>
        <position position="48"/>
    </location>
    <ligand>
        <name>Mg(2+)</name>
        <dbReference type="ChEBI" id="CHEBI:18420"/>
    </ligand>
</feature>
<dbReference type="InterPro" id="IPR011008">
    <property type="entry name" value="Dimeric_a/b-barrel"/>
</dbReference>
<keyword evidence="1 3" id="KW-0547">Nucleotide-binding</keyword>
<dbReference type="SUPFAM" id="SSF52540">
    <property type="entry name" value="P-loop containing nucleoside triphosphate hydrolases"/>
    <property type="match status" value="1"/>
</dbReference>
<dbReference type="Pfam" id="PF00025">
    <property type="entry name" value="Arf"/>
    <property type="match status" value="1"/>
</dbReference>
<dbReference type="PROSITE" id="PS51417">
    <property type="entry name" value="ARF"/>
    <property type="match status" value="1"/>
</dbReference>
<dbReference type="GO" id="GO:0046872">
    <property type="term" value="F:metal ion binding"/>
    <property type="evidence" value="ECO:0007669"/>
    <property type="project" value="UniProtKB-KW"/>
</dbReference>
<proteinExistence type="predicted"/>
<keyword evidence="4" id="KW-0460">Magnesium</keyword>
<sequence>MGGYLSSLSKLVWAKKEIRILILGLDNAGKTTLLYRLKIGEVVTTIPTIGFNVESVNYKNLNFNVWDLGGQTSIRPYWRCYYANTAAVIFVIDSTDVDRLSTAADELSAMLNEEELRDAALLVFANKQDQPGAKGAGDISEALRLGELKDRNWTIVACSAIDGRGVSEGMDWMSSCSSLEICNLKRRNIADLESTACPSELYGASVGDGTEADDHISFLQRMMPVIEVATIPLLAGSNVREQGSEAARIWQDMLTTISQQDGCQDIYYGLEHENPNTAQLFIGWDTIAHHQRFQKLPVYGQMLQSLETILDGSPQLVHFELRSPSDLLTAAISAPVTELATLFLPEKMTSFDDNLGSFAKILVEHAEGFVGCAFSWIIEEVEHESFGPGVKGRACILAIGWSSISAHTTFKETSAFKKGLELFKDATGSEIHHTTFWTTA</sequence>
<comment type="caution">
    <text evidence="5">The sequence shown here is derived from an EMBL/GenBank/DDBJ whole genome shotgun (WGS) entry which is preliminary data.</text>
</comment>
<dbReference type="CDD" id="cd04151">
    <property type="entry name" value="Arl1"/>
    <property type="match status" value="1"/>
</dbReference>
<name>A0A9P8GK14_AURME</name>
<dbReference type="Gene3D" id="3.40.50.300">
    <property type="entry name" value="P-loop containing nucleotide triphosphate hydrolases"/>
    <property type="match status" value="1"/>
</dbReference>
<evidence type="ECO:0000256" key="2">
    <source>
        <dbReference type="ARBA" id="ARBA00023134"/>
    </source>
</evidence>
<dbReference type="SMART" id="SM00177">
    <property type="entry name" value="ARF"/>
    <property type="match status" value="1"/>
</dbReference>
<dbReference type="SUPFAM" id="SSF54909">
    <property type="entry name" value="Dimeric alpha+beta barrel"/>
    <property type="match status" value="1"/>
</dbReference>
<dbReference type="GO" id="GO:0005525">
    <property type="term" value="F:GTP binding"/>
    <property type="evidence" value="ECO:0007669"/>
    <property type="project" value="UniProtKB-KW"/>
</dbReference>
<dbReference type="FunFam" id="3.40.50.300:FF:000624">
    <property type="entry name" value="ADP-ribosylation factor 1"/>
    <property type="match status" value="1"/>
</dbReference>
<evidence type="ECO:0000313" key="5">
    <source>
        <dbReference type="EMBL" id="KAH0222697.1"/>
    </source>
</evidence>
<feature type="binding site" evidence="3">
    <location>
        <position position="70"/>
    </location>
    <ligand>
        <name>GTP</name>
        <dbReference type="ChEBI" id="CHEBI:37565"/>
    </ligand>
</feature>
<gene>
    <name evidence="5" type="ORF">KCV03_g4500</name>
</gene>
<dbReference type="InterPro" id="IPR006689">
    <property type="entry name" value="Small_GTPase_ARF/SAR"/>
</dbReference>
<dbReference type="PRINTS" id="PR00328">
    <property type="entry name" value="SAR1GTPBP"/>
</dbReference>
<dbReference type="GO" id="GO:0003924">
    <property type="term" value="F:GTPase activity"/>
    <property type="evidence" value="ECO:0007669"/>
    <property type="project" value="InterPro"/>
</dbReference>
<accession>A0A9P8GK14</accession>
<dbReference type="SMART" id="SM00178">
    <property type="entry name" value="SAR"/>
    <property type="match status" value="1"/>
</dbReference>
<keyword evidence="4" id="KW-0479">Metal-binding</keyword>
<dbReference type="Proteomes" id="UP000767238">
    <property type="component" value="Unassembled WGS sequence"/>
</dbReference>
<dbReference type="NCBIfam" id="TIGR00231">
    <property type="entry name" value="small_GTP"/>
    <property type="match status" value="1"/>
</dbReference>
<dbReference type="SMART" id="SM00175">
    <property type="entry name" value="RAB"/>
    <property type="match status" value="1"/>
</dbReference>
<evidence type="ECO:0000256" key="3">
    <source>
        <dbReference type="PIRSR" id="PIRSR606689-1"/>
    </source>
</evidence>
<keyword evidence="2 3" id="KW-0342">GTP-binding</keyword>
<dbReference type="InterPro" id="IPR005225">
    <property type="entry name" value="Small_GTP-bd"/>
</dbReference>
<dbReference type="InterPro" id="IPR027417">
    <property type="entry name" value="P-loop_NTPase"/>
</dbReference>
<evidence type="ECO:0000256" key="1">
    <source>
        <dbReference type="ARBA" id="ARBA00022741"/>
    </source>
</evidence>
<organism evidence="5 6">
    <name type="scientific">Aureobasidium melanogenum</name>
    <name type="common">Aureobasidium pullulans var. melanogenum</name>
    <dbReference type="NCBI Taxonomy" id="46634"/>
    <lineage>
        <taxon>Eukaryota</taxon>
        <taxon>Fungi</taxon>
        <taxon>Dikarya</taxon>
        <taxon>Ascomycota</taxon>
        <taxon>Pezizomycotina</taxon>
        <taxon>Dothideomycetes</taxon>
        <taxon>Dothideomycetidae</taxon>
        <taxon>Dothideales</taxon>
        <taxon>Saccotheciaceae</taxon>
        <taxon>Aureobasidium</taxon>
    </lineage>
</organism>
<dbReference type="PANTHER" id="PTHR11711">
    <property type="entry name" value="ADP RIBOSYLATION FACTOR-RELATED"/>
    <property type="match status" value="1"/>
</dbReference>
<feature type="binding site" evidence="3">
    <location>
        <begin position="24"/>
        <end position="31"/>
    </location>
    <ligand>
        <name>GTP</name>
        <dbReference type="ChEBI" id="CHEBI:37565"/>
    </ligand>
</feature>
<dbReference type="InterPro" id="IPR024156">
    <property type="entry name" value="Small_GTPase_ARF"/>
</dbReference>
<protein>
    <submittedName>
        <fullName evidence="5">ADP-ribosylation factor</fullName>
    </submittedName>
</protein>
<evidence type="ECO:0000313" key="6">
    <source>
        <dbReference type="Proteomes" id="UP000767238"/>
    </source>
</evidence>
<feature type="non-terminal residue" evidence="5">
    <location>
        <position position="440"/>
    </location>
</feature>
<dbReference type="EMBL" id="JAHFYH010000027">
    <property type="protein sequence ID" value="KAH0222697.1"/>
    <property type="molecule type" value="Genomic_DNA"/>
</dbReference>
<dbReference type="OrthoDB" id="3830579at2759"/>
<evidence type="ECO:0000256" key="4">
    <source>
        <dbReference type="PIRSR" id="PIRSR606689-2"/>
    </source>
</evidence>
<reference evidence="5" key="1">
    <citation type="journal article" date="2021" name="J Fungi (Basel)">
        <title>Virulence traits and population genomics of the black yeast Aureobasidium melanogenum.</title>
        <authorList>
            <person name="Cernosa A."/>
            <person name="Sun X."/>
            <person name="Gostincar C."/>
            <person name="Fang C."/>
            <person name="Gunde-Cimerman N."/>
            <person name="Song Z."/>
        </authorList>
    </citation>
    <scope>NUCLEOTIDE SEQUENCE</scope>
    <source>
        <strain evidence="5">EXF-8016</strain>
    </source>
</reference>
<dbReference type="AlphaFoldDB" id="A0A9P8GK14"/>